<dbReference type="STRING" id="1442371.A0A0D2HHD6"/>
<keyword evidence="4" id="KW-1185">Reference proteome</keyword>
<gene>
    <name evidence="3" type="ORF">Z520_02873</name>
</gene>
<dbReference type="Proteomes" id="UP000053411">
    <property type="component" value="Unassembled WGS sequence"/>
</dbReference>
<sequence>MAPFQADDNVVFLYHCLVNASGKVDWNAVAIATGSTRGAVEIRWRRLKKKIEDNTNTGQPATPTPAQPPQGRKASQGKKQNTGTRKRKMEDAEDDEDEADVAGPPQVDGQVDVKPSSRRQTRGKRLKYDIKACLANDEDSSAITSSDSDEDYVVDAEAIKSEDDELFMFDMFDCSGDLKPKPKRDNKSQPTPPKVHRQTATKKAVPPINVNDVQQKTVAVPKAKVRSSMHPSDQPLPSIEHSPPNTPLSSVFTSEKQGVVDTHSEITLENLKPGMVLQLPPKSRPQILEGIADCTVPKPDLASSVISMTSSISATSSFTTTDSIGKMIQQDLANHVEIRPEDSVSYVAVDAEQDSMPTAPTPTGIMANTLRFFKVLLTPQT</sequence>
<dbReference type="InterPro" id="IPR054505">
    <property type="entry name" value="Myb_DNA-bind_8"/>
</dbReference>
<feature type="region of interest" description="Disordered" evidence="1">
    <location>
        <begin position="177"/>
        <end position="208"/>
    </location>
</feature>
<proteinExistence type="predicted"/>
<dbReference type="VEuPathDB" id="FungiDB:Z520_02873"/>
<reference evidence="3 4" key="1">
    <citation type="submission" date="2015-01" db="EMBL/GenBank/DDBJ databases">
        <title>The Genome Sequence of Fonsecaea multimorphosa CBS 102226.</title>
        <authorList>
            <consortium name="The Broad Institute Genomics Platform"/>
            <person name="Cuomo C."/>
            <person name="de Hoog S."/>
            <person name="Gorbushina A."/>
            <person name="Stielow B."/>
            <person name="Teixiera M."/>
            <person name="Abouelleil A."/>
            <person name="Chapman S.B."/>
            <person name="Priest M."/>
            <person name="Young S.K."/>
            <person name="Wortman J."/>
            <person name="Nusbaum C."/>
            <person name="Birren B."/>
        </authorList>
    </citation>
    <scope>NUCLEOTIDE SEQUENCE [LARGE SCALE GENOMIC DNA]</scope>
    <source>
        <strain evidence="3 4">CBS 102226</strain>
    </source>
</reference>
<accession>A0A0D2HHD6</accession>
<feature type="compositionally biased region" description="Acidic residues" evidence="1">
    <location>
        <begin position="91"/>
        <end position="100"/>
    </location>
</feature>
<name>A0A0D2HHD6_9EURO</name>
<feature type="domain" description="Myb-like DNA-binding" evidence="2">
    <location>
        <begin position="7"/>
        <end position="52"/>
    </location>
</feature>
<dbReference type="EMBL" id="KN848065">
    <property type="protein sequence ID" value="KIY01321.1"/>
    <property type="molecule type" value="Genomic_DNA"/>
</dbReference>
<feature type="compositionally biased region" description="Basic and acidic residues" evidence="1">
    <location>
        <begin position="177"/>
        <end position="187"/>
    </location>
</feature>
<dbReference type="Pfam" id="PF22980">
    <property type="entry name" value="Myb_DNA-bind_8"/>
    <property type="match status" value="1"/>
</dbReference>
<protein>
    <recommendedName>
        <fullName evidence="2">Myb-like DNA-binding domain-containing protein</fullName>
    </recommendedName>
</protein>
<dbReference type="RefSeq" id="XP_016635443.1">
    <property type="nucleotide sequence ID" value="XM_016773386.1"/>
</dbReference>
<feature type="region of interest" description="Disordered" evidence="1">
    <location>
        <begin position="222"/>
        <end position="245"/>
    </location>
</feature>
<dbReference type="AlphaFoldDB" id="A0A0D2HHD6"/>
<evidence type="ECO:0000313" key="3">
    <source>
        <dbReference type="EMBL" id="KIY01321.1"/>
    </source>
</evidence>
<evidence type="ECO:0000259" key="2">
    <source>
        <dbReference type="Pfam" id="PF22980"/>
    </source>
</evidence>
<dbReference type="GeneID" id="27708619"/>
<evidence type="ECO:0000256" key="1">
    <source>
        <dbReference type="SAM" id="MobiDB-lite"/>
    </source>
</evidence>
<dbReference type="OrthoDB" id="4154024at2759"/>
<feature type="region of interest" description="Disordered" evidence="1">
    <location>
        <begin position="50"/>
        <end position="124"/>
    </location>
</feature>
<evidence type="ECO:0000313" key="4">
    <source>
        <dbReference type="Proteomes" id="UP000053411"/>
    </source>
</evidence>
<organism evidence="3 4">
    <name type="scientific">Fonsecaea multimorphosa CBS 102226</name>
    <dbReference type="NCBI Taxonomy" id="1442371"/>
    <lineage>
        <taxon>Eukaryota</taxon>
        <taxon>Fungi</taxon>
        <taxon>Dikarya</taxon>
        <taxon>Ascomycota</taxon>
        <taxon>Pezizomycotina</taxon>
        <taxon>Eurotiomycetes</taxon>
        <taxon>Chaetothyriomycetidae</taxon>
        <taxon>Chaetothyriales</taxon>
        <taxon>Herpotrichiellaceae</taxon>
        <taxon>Fonsecaea</taxon>
    </lineage>
</organism>